<protein>
    <submittedName>
        <fullName evidence="1">9748_t:CDS:1</fullName>
    </submittedName>
</protein>
<organism evidence="1 2">
    <name type="scientific">Cetraspora pellucida</name>
    <dbReference type="NCBI Taxonomy" id="1433469"/>
    <lineage>
        <taxon>Eukaryota</taxon>
        <taxon>Fungi</taxon>
        <taxon>Fungi incertae sedis</taxon>
        <taxon>Mucoromycota</taxon>
        <taxon>Glomeromycotina</taxon>
        <taxon>Glomeromycetes</taxon>
        <taxon>Diversisporales</taxon>
        <taxon>Gigasporaceae</taxon>
        <taxon>Cetraspora</taxon>
    </lineage>
</organism>
<sequence>MSSNKWKTAIKTTLILYFKNDSEYVLYKLFGSHLQEKIIFDKSRPPIVEEIFKEIFEKKESNRLKKNIENIVNNGSNGMKVAAKQLLSSFKESFIRFSIVISFREDLYD</sequence>
<dbReference type="Proteomes" id="UP000789759">
    <property type="component" value="Unassembled WGS sequence"/>
</dbReference>
<name>A0A9N9AHX4_9GLOM</name>
<proteinExistence type="predicted"/>
<gene>
    <name evidence="1" type="ORF">CPELLU_LOCUS3805</name>
</gene>
<evidence type="ECO:0000313" key="2">
    <source>
        <dbReference type="Proteomes" id="UP000789759"/>
    </source>
</evidence>
<comment type="caution">
    <text evidence="1">The sequence shown here is derived from an EMBL/GenBank/DDBJ whole genome shotgun (WGS) entry which is preliminary data.</text>
</comment>
<accession>A0A9N9AHX4</accession>
<reference evidence="1" key="1">
    <citation type="submission" date="2021-06" db="EMBL/GenBank/DDBJ databases">
        <authorList>
            <person name="Kallberg Y."/>
            <person name="Tangrot J."/>
            <person name="Rosling A."/>
        </authorList>
    </citation>
    <scope>NUCLEOTIDE SEQUENCE</scope>
    <source>
        <strain evidence="1">FL966</strain>
    </source>
</reference>
<dbReference type="AlphaFoldDB" id="A0A9N9AHX4"/>
<evidence type="ECO:0000313" key="1">
    <source>
        <dbReference type="EMBL" id="CAG8530173.1"/>
    </source>
</evidence>
<keyword evidence="2" id="KW-1185">Reference proteome</keyword>
<dbReference type="EMBL" id="CAJVQA010001893">
    <property type="protein sequence ID" value="CAG8530173.1"/>
    <property type="molecule type" value="Genomic_DNA"/>
</dbReference>